<name>A0A060UUJ4_9PROT</name>
<reference evidence="2 3" key="3">
    <citation type="submission" date="2017-03" db="EMBL/GenBank/DDBJ databases">
        <authorList>
            <person name="Regsiter A."/>
            <person name="William W."/>
        </authorList>
    </citation>
    <scope>NUCLEOTIDE SEQUENCE [LARGE SCALE GENOMIC DNA]</scope>
    <source>
        <strain evidence="2">PRJEB5721</strain>
    </source>
</reference>
<evidence type="ECO:0000313" key="3">
    <source>
        <dbReference type="Proteomes" id="UP000193925"/>
    </source>
</evidence>
<reference evidence="1" key="1">
    <citation type="submission" date="2014-03" db="EMBL/GenBank/DDBJ databases">
        <authorList>
            <person name="Genoscope - CEA"/>
        </authorList>
    </citation>
    <scope>NUCLEOTIDE SEQUENCE [LARGE SCALE GENOMIC DNA]</scope>
    <source>
        <strain evidence="1">CF27</strain>
    </source>
</reference>
<dbReference type="PANTHER" id="PTHR36455">
    <property type="match status" value="1"/>
</dbReference>
<dbReference type="EMBL" id="LT841305">
    <property type="protein sequence ID" value="SMH64276.1"/>
    <property type="molecule type" value="Genomic_DNA"/>
</dbReference>
<proteinExistence type="predicted"/>
<protein>
    <recommendedName>
        <fullName evidence="4">Transposase</fullName>
    </recommendedName>
</protein>
<evidence type="ECO:0000313" key="2">
    <source>
        <dbReference type="EMBL" id="SMH64276.1"/>
    </source>
</evidence>
<dbReference type="NCBIfam" id="NF033819">
    <property type="entry name" value="IS66_TnpB"/>
    <property type="match status" value="1"/>
</dbReference>
<dbReference type="Pfam" id="PF05717">
    <property type="entry name" value="TnpB_IS66"/>
    <property type="match status" value="1"/>
</dbReference>
<gene>
    <name evidence="2" type="ORF">AFERRI_10309</name>
    <name evidence="1" type="ORF">AFERRI_400030</name>
</gene>
<evidence type="ECO:0008006" key="4">
    <source>
        <dbReference type="Google" id="ProtNLM"/>
    </source>
</evidence>
<dbReference type="AlphaFoldDB" id="A0A060UUJ4"/>
<dbReference type="EMBL" id="CCCS020000035">
    <property type="protein sequence ID" value="CDQ10249.1"/>
    <property type="molecule type" value="Genomic_DNA"/>
</dbReference>
<dbReference type="PANTHER" id="PTHR36455:SF1">
    <property type="entry name" value="BLR8292 PROTEIN"/>
    <property type="match status" value="1"/>
</dbReference>
<reference evidence="1" key="2">
    <citation type="submission" date="2014-07" db="EMBL/GenBank/DDBJ databases">
        <title>Initial genome analysis of the psychrotolerant acidophile Acidithiobacillus ferrivorans CF27: insights into iron and sulfur oxidation pathways and into biofilm formation.</title>
        <authorList>
            <person name="Talla E."/>
            <person name="Hedrich S."/>
            <person name="Mangenot S."/>
            <person name="Ji B."/>
            <person name="Johnson D.B."/>
            <person name="Barbe V."/>
            <person name="Bonnefoy V."/>
        </authorList>
    </citation>
    <scope>NUCLEOTIDE SEQUENCE [LARGE SCALE GENOMIC DNA]</scope>
    <source>
        <strain evidence="1">CF27</strain>
    </source>
</reference>
<dbReference type="RefSeq" id="WP_035192684.1">
    <property type="nucleotide sequence ID" value="NZ_CCCS020000035.1"/>
</dbReference>
<sequence length="117" mass="13081">MWLSPSSRIWLAAAPVDMRLGFDGLAAKVQGVLAADPFCGHAFVFHNRRGDRLKLLLWDGLGFWLIYRRLDQGRLHWPRADAGAVELSAAQWAMLVEGRPWTPLPALGKCLPTFNTV</sequence>
<dbReference type="Proteomes" id="UP000193925">
    <property type="component" value="Chromosome AFERRI"/>
</dbReference>
<accession>A0A060UUJ4</accession>
<organism evidence="1">
    <name type="scientific">Acidithiobacillus ferrivorans</name>
    <dbReference type="NCBI Taxonomy" id="160808"/>
    <lineage>
        <taxon>Bacteria</taxon>
        <taxon>Pseudomonadati</taxon>
        <taxon>Pseudomonadota</taxon>
        <taxon>Acidithiobacillia</taxon>
        <taxon>Acidithiobacillales</taxon>
        <taxon>Acidithiobacillaceae</taxon>
        <taxon>Acidithiobacillus</taxon>
    </lineage>
</organism>
<evidence type="ECO:0000313" key="1">
    <source>
        <dbReference type="EMBL" id="CDQ10249.1"/>
    </source>
</evidence>
<keyword evidence="3" id="KW-1185">Reference proteome</keyword>
<dbReference type="InterPro" id="IPR008878">
    <property type="entry name" value="Transposase_IS66_Orf2"/>
</dbReference>